<evidence type="ECO:0000313" key="3">
    <source>
        <dbReference type="Proteomes" id="UP000823388"/>
    </source>
</evidence>
<comment type="caution">
    <text evidence="2">The sequence shown here is derived from an EMBL/GenBank/DDBJ whole genome shotgun (WGS) entry which is preliminary data.</text>
</comment>
<gene>
    <name evidence="2" type="ORF">PVAP13_2NG625950</name>
</gene>
<organism evidence="2 3">
    <name type="scientific">Panicum virgatum</name>
    <name type="common">Blackwell switchgrass</name>
    <dbReference type="NCBI Taxonomy" id="38727"/>
    <lineage>
        <taxon>Eukaryota</taxon>
        <taxon>Viridiplantae</taxon>
        <taxon>Streptophyta</taxon>
        <taxon>Embryophyta</taxon>
        <taxon>Tracheophyta</taxon>
        <taxon>Spermatophyta</taxon>
        <taxon>Magnoliopsida</taxon>
        <taxon>Liliopsida</taxon>
        <taxon>Poales</taxon>
        <taxon>Poaceae</taxon>
        <taxon>PACMAD clade</taxon>
        <taxon>Panicoideae</taxon>
        <taxon>Panicodae</taxon>
        <taxon>Paniceae</taxon>
        <taxon>Panicinae</taxon>
        <taxon>Panicum</taxon>
        <taxon>Panicum sect. Hiantes</taxon>
    </lineage>
</organism>
<dbReference type="EMBL" id="CM029040">
    <property type="protein sequence ID" value="KAG2638943.1"/>
    <property type="molecule type" value="Genomic_DNA"/>
</dbReference>
<sequence>MPCLGSTCSATMVHFNARLRLGWSDATPSSSQTVPQSGSAASSPQLGGRPEVMQIRRQRWKRHRMTVTAKSIICFVLSL</sequence>
<feature type="compositionally biased region" description="Polar residues" evidence="1">
    <location>
        <begin position="26"/>
        <end position="45"/>
    </location>
</feature>
<dbReference type="Proteomes" id="UP000823388">
    <property type="component" value="Chromosome 2N"/>
</dbReference>
<feature type="region of interest" description="Disordered" evidence="1">
    <location>
        <begin position="26"/>
        <end position="51"/>
    </location>
</feature>
<proteinExistence type="predicted"/>
<keyword evidence="3" id="KW-1185">Reference proteome</keyword>
<accession>A0A8T0W2T0</accession>
<evidence type="ECO:0000256" key="1">
    <source>
        <dbReference type="SAM" id="MobiDB-lite"/>
    </source>
</evidence>
<reference evidence="2" key="1">
    <citation type="submission" date="2020-05" db="EMBL/GenBank/DDBJ databases">
        <title>WGS assembly of Panicum virgatum.</title>
        <authorList>
            <person name="Lovell J.T."/>
            <person name="Jenkins J."/>
            <person name="Shu S."/>
            <person name="Juenger T.E."/>
            <person name="Schmutz J."/>
        </authorList>
    </citation>
    <scope>NUCLEOTIDE SEQUENCE</scope>
    <source>
        <strain evidence="2">AP13</strain>
    </source>
</reference>
<name>A0A8T0W2T0_PANVG</name>
<evidence type="ECO:0000313" key="2">
    <source>
        <dbReference type="EMBL" id="KAG2638943.1"/>
    </source>
</evidence>
<protein>
    <submittedName>
        <fullName evidence="2">Uncharacterized protein</fullName>
    </submittedName>
</protein>
<dbReference type="AlphaFoldDB" id="A0A8T0W2T0"/>